<dbReference type="OrthoDB" id="9796518at2"/>
<protein>
    <recommendedName>
        <fullName evidence="3">Cupin domain-containing protein</fullName>
    </recommendedName>
</protein>
<dbReference type="InterPro" id="IPR011051">
    <property type="entry name" value="RmlC_Cupin_sf"/>
</dbReference>
<comment type="caution">
    <text evidence="1">The sequence shown here is derived from an EMBL/GenBank/DDBJ whole genome shotgun (WGS) entry which is preliminary data.</text>
</comment>
<dbReference type="AlphaFoldDB" id="A0A840S9T4"/>
<dbReference type="RefSeq" id="WP_138856484.1">
    <property type="nucleotide sequence ID" value="NZ_CP040709.1"/>
</dbReference>
<dbReference type="SUPFAM" id="SSF51182">
    <property type="entry name" value="RmlC-like cupins"/>
    <property type="match status" value="1"/>
</dbReference>
<dbReference type="Proteomes" id="UP000554837">
    <property type="component" value="Unassembled WGS sequence"/>
</dbReference>
<dbReference type="InterPro" id="IPR014710">
    <property type="entry name" value="RmlC-like_jellyroll"/>
</dbReference>
<evidence type="ECO:0000313" key="1">
    <source>
        <dbReference type="EMBL" id="MBB5206393.1"/>
    </source>
</evidence>
<sequence>MHEVIHEGLVLARHIPASEAWGHDANSGLKFFSPDSDFIQVGSWAYPAGKELLAHSHNEAHRDVAWTQEVLYIRRGRLRARVYTPDDQLVTTLEAGEGDVLVLLRGGHGYDILEDGTQVLEIKNGPYLGPDVDRRRLA</sequence>
<gene>
    <name evidence="1" type="ORF">HNQ51_003739</name>
</gene>
<dbReference type="EMBL" id="JACHHO010000011">
    <property type="protein sequence ID" value="MBB5206393.1"/>
    <property type="molecule type" value="Genomic_DNA"/>
</dbReference>
<organism evidence="1 2">
    <name type="scientific">Inhella inkyongensis</name>
    <dbReference type="NCBI Taxonomy" id="392593"/>
    <lineage>
        <taxon>Bacteria</taxon>
        <taxon>Pseudomonadati</taxon>
        <taxon>Pseudomonadota</taxon>
        <taxon>Betaproteobacteria</taxon>
        <taxon>Burkholderiales</taxon>
        <taxon>Sphaerotilaceae</taxon>
        <taxon>Inhella</taxon>
    </lineage>
</organism>
<name>A0A840S9T4_9BURK</name>
<accession>A0A840S9T4</accession>
<proteinExistence type="predicted"/>
<dbReference type="Gene3D" id="2.60.120.10">
    <property type="entry name" value="Jelly Rolls"/>
    <property type="match status" value="1"/>
</dbReference>
<evidence type="ECO:0008006" key="3">
    <source>
        <dbReference type="Google" id="ProtNLM"/>
    </source>
</evidence>
<evidence type="ECO:0000313" key="2">
    <source>
        <dbReference type="Proteomes" id="UP000554837"/>
    </source>
</evidence>
<keyword evidence="2" id="KW-1185">Reference proteome</keyword>
<reference evidence="1 2" key="1">
    <citation type="submission" date="2020-08" db="EMBL/GenBank/DDBJ databases">
        <title>Genomic Encyclopedia of Type Strains, Phase IV (KMG-IV): sequencing the most valuable type-strain genomes for metagenomic binning, comparative biology and taxonomic classification.</title>
        <authorList>
            <person name="Goeker M."/>
        </authorList>
    </citation>
    <scope>NUCLEOTIDE SEQUENCE [LARGE SCALE GENOMIC DNA]</scope>
    <source>
        <strain evidence="1 2">DSM 23958</strain>
    </source>
</reference>